<accession>A0A0E0HNR6</accession>
<organism evidence="1">
    <name type="scientific">Oryza nivara</name>
    <name type="common">Indian wild rice</name>
    <name type="synonym">Oryza sativa f. spontanea</name>
    <dbReference type="NCBI Taxonomy" id="4536"/>
    <lineage>
        <taxon>Eukaryota</taxon>
        <taxon>Viridiplantae</taxon>
        <taxon>Streptophyta</taxon>
        <taxon>Embryophyta</taxon>
        <taxon>Tracheophyta</taxon>
        <taxon>Spermatophyta</taxon>
        <taxon>Magnoliopsida</taxon>
        <taxon>Liliopsida</taxon>
        <taxon>Poales</taxon>
        <taxon>Poaceae</taxon>
        <taxon>BOP clade</taxon>
        <taxon>Oryzoideae</taxon>
        <taxon>Oryzeae</taxon>
        <taxon>Oryzinae</taxon>
        <taxon>Oryza</taxon>
    </lineage>
</organism>
<dbReference type="Gramene" id="ONIVA06G11760.1">
    <property type="protein sequence ID" value="ONIVA06G11760.1"/>
    <property type="gene ID" value="ONIVA06G11760"/>
</dbReference>
<reference evidence="1" key="1">
    <citation type="submission" date="2015-04" db="UniProtKB">
        <authorList>
            <consortium name="EnsemblPlants"/>
        </authorList>
    </citation>
    <scope>IDENTIFICATION</scope>
    <source>
        <strain evidence="1">SL10</strain>
    </source>
</reference>
<sequence>MMMKISNITRIRILHPFESYCGGAMDFEKMALGRRTIDNERIISHGKLIACRRGTFGEDYIYF</sequence>
<dbReference type="AlphaFoldDB" id="A0A0E0HNR6"/>
<reference evidence="1" key="2">
    <citation type="submission" date="2018-04" db="EMBL/GenBank/DDBJ databases">
        <title>OnivRS2 (Oryza nivara Reference Sequence Version 2).</title>
        <authorList>
            <person name="Zhang J."/>
            <person name="Kudrna D."/>
            <person name="Lee S."/>
            <person name="Talag J."/>
            <person name="Rajasekar S."/>
            <person name="Welchert J."/>
            <person name="Hsing Y.-I."/>
            <person name="Wing R.A."/>
        </authorList>
    </citation>
    <scope>NUCLEOTIDE SEQUENCE [LARGE SCALE GENOMIC DNA]</scope>
    <source>
        <strain evidence="1">SL10</strain>
    </source>
</reference>
<dbReference type="HOGENOM" id="CLU_2889712_0_0_1"/>
<dbReference type="STRING" id="4536.A0A0E0HNR6"/>
<proteinExistence type="predicted"/>
<dbReference type="EnsemblPlants" id="ONIVA06G11760.1">
    <property type="protein sequence ID" value="ONIVA06G11760.1"/>
    <property type="gene ID" value="ONIVA06G11760"/>
</dbReference>
<evidence type="ECO:0000313" key="1">
    <source>
        <dbReference type="EnsemblPlants" id="ONIVA06G11760.1"/>
    </source>
</evidence>
<protein>
    <submittedName>
        <fullName evidence="1">Uncharacterized protein</fullName>
    </submittedName>
</protein>
<keyword evidence="2" id="KW-1185">Reference proteome</keyword>
<dbReference type="Proteomes" id="UP000006591">
    <property type="component" value="Chromosome 6"/>
</dbReference>
<evidence type="ECO:0000313" key="2">
    <source>
        <dbReference type="Proteomes" id="UP000006591"/>
    </source>
</evidence>
<name>A0A0E0HNR6_ORYNI</name>